<evidence type="ECO:0000256" key="10">
    <source>
        <dbReference type="ARBA" id="ARBA00022676"/>
    </source>
</evidence>
<evidence type="ECO:0000256" key="12">
    <source>
        <dbReference type="ARBA" id="ARBA00022801"/>
    </source>
</evidence>
<dbReference type="InterPro" id="IPR028166">
    <property type="entry name" value="UB2H"/>
</dbReference>
<dbReference type="InterPro" id="IPR001264">
    <property type="entry name" value="Glyco_trans_51"/>
</dbReference>
<dbReference type="Gene3D" id="3.30.2060.10">
    <property type="entry name" value="Penicillin-binding protein 1b domain"/>
    <property type="match status" value="1"/>
</dbReference>
<dbReference type="EMBL" id="JAMFLX010000032">
    <property type="protein sequence ID" value="MCL6271758.1"/>
    <property type="molecule type" value="Genomic_DNA"/>
</dbReference>
<evidence type="ECO:0000256" key="14">
    <source>
        <dbReference type="ARBA" id="ARBA00022984"/>
    </source>
</evidence>
<dbReference type="RefSeq" id="WP_249701402.1">
    <property type="nucleotide sequence ID" value="NZ_JAMFLX010000032.1"/>
</dbReference>
<dbReference type="PIRSF" id="PIRSF002799">
    <property type="entry name" value="PBP_1b"/>
    <property type="match status" value="1"/>
</dbReference>
<keyword evidence="30" id="KW-1185">Reference proteome</keyword>
<evidence type="ECO:0000256" key="18">
    <source>
        <dbReference type="ARBA" id="ARBA00023316"/>
    </source>
</evidence>
<dbReference type="InterPro" id="IPR036950">
    <property type="entry name" value="PBP_transglycosylase"/>
</dbReference>
<evidence type="ECO:0000256" key="22">
    <source>
        <dbReference type="NCBIfam" id="TIGR02071"/>
    </source>
</evidence>
<keyword evidence="25" id="KW-1133">Transmembrane helix</keyword>
<evidence type="ECO:0000256" key="23">
    <source>
        <dbReference type="PIRNR" id="PIRNR002799"/>
    </source>
</evidence>
<dbReference type="NCBIfam" id="TIGR02071">
    <property type="entry name" value="PBP_1b"/>
    <property type="match status" value="1"/>
</dbReference>
<keyword evidence="7" id="KW-1003">Cell membrane</keyword>
<feature type="transmembrane region" description="Helical" evidence="25">
    <location>
        <begin position="21"/>
        <end position="48"/>
    </location>
</feature>
<reference evidence="29 30" key="1">
    <citation type="submission" date="2022-05" db="EMBL/GenBank/DDBJ databases">
        <authorList>
            <person name="Park J.-S."/>
        </authorList>
    </citation>
    <scope>NUCLEOTIDE SEQUENCE [LARGE SCALE GENOMIC DNA]</scope>
    <source>
        <strain evidence="29 30">2012CJ34-2</strain>
    </source>
</reference>
<keyword evidence="25" id="KW-0812">Transmembrane</keyword>
<evidence type="ECO:0000259" key="26">
    <source>
        <dbReference type="Pfam" id="PF00905"/>
    </source>
</evidence>
<evidence type="ECO:0000256" key="7">
    <source>
        <dbReference type="ARBA" id="ARBA00022475"/>
    </source>
</evidence>
<comment type="function">
    <text evidence="1 23">Cell wall formation. Synthesis of cross-linked peptidoglycan from the lipid intermediates. The enzyme has a penicillin-insensitive transglycosylase N-terminal domain (formation of linear glycan strands) and a penicillin-sensitive transpeptidase C-terminal domain (cross-linking of the peptide subunits).</text>
</comment>
<evidence type="ECO:0000256" key="5">
    <source>
        <dbReference type="ARBA" id="ARBA00007739"/>
    </source>
</evidence>
<dbReference type="SUPFAM" id="SSF53955">
    <property type="entry name" value="Lysozyme-like"/>
    <property type="match status" value="1"/>
</dbReference>
<keyword evidence="16" id="KW-0046">Antibiotic resistance</keyword>
<comment type="subcellular location">
    <subcellularLocation>
        <location evidence="2">Cell membrane</location>
    </subcellularLocation>
</comment>
<feature type="domain" description="Penicillin-binding protein transpeptidase" evidence="26">
    <location>
        <begin position="434"/>
        <end position="683"/>
    </location>
</feature>
<dbReference type="Pfam" id="PF00905">
    <property type="entry name" value="Transpeptidase"/>
    <property type="match status" value="1"/>
</dbReference>
<sequence>MSKTKTAQGKKRRRSPKKAGVRALLPSGKLLLKLCFCGLVVLAAWMIYLDSVITTTFDGKKWAIPAKVYARPVELYEGLVFAPDTLQAQLRRQGYQPVERISRPGTFSRSGNTFEIFTRSFQFPDGPQKSRKIRAAFKGRELTNLTTISGREVAVTRLEPQIMGGIYPASYEDRVLVRLKDVPKPLVKGLVAVEDRDFYRHWGISLKGIARAMVVNIKAGGIVQGGSTLTQQLVKNFYLNNKRTFSRKIEEALMSLLLELHYSKEDILETYMNEVYLGQQGQRSVHGFALASQFYFARPLQELDLSRQALLVAIVKGPSYYNPRRYPERTKERRDLVLDMMAENGIAPQAEVNRAKRRGLGVVSKERLQANAFPAYIDLVKRQLRSDYREADLTSEGLRIFTSMDPIIQQQAQASLENTTRKLDSGKDTGLEAAMVVTDARTGDVQAIVGGRDAGFAGFNRALDASRPIGSLVKPAVYMTALENPSRYTLTTLIEDSSITLTERNGREWSPQNYDKKSHGKVPLYMALAKSYNQATAHLGMDAGLPSVVSTLKSMGMTRSIIPYPSLLLGALDLSPVEVAAMYQTLASGGFRMPLRAIDTVQDAYGQPLRHYSLSVEKAFPEDQIALIDFALQKTMRQGTGASAYKTLPSSIRVAGKTGTTDDRRDSWFAGYSRDTLAVVWMGNDDNSPTRFSGSTGALRVWTDFMKKRPLQSLRVPQTENIVFYSIDRKTGLLGGDGCTDVSSIPFIKGSEPVQTAPCVKQPSSKGVVDWFKALWD</sequence>
<evidence type="ECO:0000313" key="30">
    <source>
        <dbReference type="Proteomes" id="UP001203338"/>
    </source>
</evidence>
<feature type="domain" description="Bifunctional transglycosylase second" evidence="28">
    <location>
        <begin position="75"/>
        <end position="158"/>
    </location>
</feature>
<evidence type="ECO:0000256" key="2">
    <source>
        <dbReference type="ARBA" id="ARBA00004236"/>
    </source>
</evidence>
<evidence type="ECO:0000313" key="29">
    <source>
        <dbReference type="EMBL" id="MCL6271758.1"/>
    </source>
</evidence>
<evidence type="ECO:0000256" key="25">
    <source>
        <dbReference type="SAM" id="Phobius"/>
    </source>
</evidence>
<dbReference type="InterPro" id="IPR001460">
    <property type="entry name" value="PCN-bd_Tpept"/>
</dbReference>
<evidence type="ECO:0000256" key="21">
    <source>
        <dbReference type="ARBA" id="ARBA00049902"/>
    </source>
</evidence>
<dbReference type="PANTHER" id="PTHR32282">
    <property type="entry name" value="BINDING PROTEIN TRANSPEPTIDASE, PUTATIVE-RELATED"/>
    <property type="match status" value="1"/>
</dbReference>
<evidence type="ECO:0000256" key="15">
    <source>
        <dbReference type="ARBA" id="ARBA00023136"/>
    </source>
</evidence>
<dbReference type="SUPFAM" id="SSF56601">
    <property type="entry name" value="beta-lactamase/transpeptidase-like"/>
    <property type="match status" value="1"/>
</dbReference>
<keyword evidence="10 23" id="KW-0328">Glycosyltransferase</keyword>
<keyword evidence="12" id="KW-0378">Hydrolase</keyword>
<evidence type="ECO:0000256" key="8">
    <source>
        <dbReference type="ARBA" id="ARBA00022645"/>
    </source>
</evidence>
<evidence type="ECO:0000256" key="24">
    <source>
        <dbReference type="SAM" id="MobiDB-lite"/>
    </source>
</evidence>
<dbReference type="InterPro" id="IPR050396">
    <property type="entry name" value="Glycosyltr_51/Transpeptidase"/>
</dbReference>
<keyword evidence="9" id="KW-0645">Protease</keyword>
<feature type="region of interest" description="Disordered" evidence="24">
    <location>
        <begin position="1"/>
        <end position="20"/>
    </location>
</feature>
<evidence type="ECO:0000256" key="3">
    <source>
        <dbReference type="ARBA" id="ARBA00004752"/>
    </source>
</evidence>
<dbReference type="Pfam" id="PF14814">
    <property type="entry name" value="UB2H"/>
    <property type="match status" value="1"/>
</dbReference>
<comment type="similarity">
    <text evidence="4 23">In the C-terminal section; belongs to the transpeptidase family.</text>
</comment>
<evidence type="ECO:0000256" key="6">
    <source>
        <dbReference type="ARBA" id="ARBA00018637"/>
    </source>
</evidence>
<dbReference type="InterPro" id="IPR012338">
    <property type="entry name" value="Beta-lactam/transpept-like"/>
</dbReference>
<comment type="pathway">
    <text evidence="3 23">Cell wall biogenesis; peptidoglycan biosynthesis.</text>
</comment>
<protein>
    <recommendedName>
        <fullName evidence="6 22">Penicillin-binding protein 1B</fullName>
        <shortName evidence="23">PBP-1b</shortName>
        <shortName evidence="23">PBP1b</shortName>
    </recommendedName>
    <alternativeName>
        <fullName evidence="19 23">Murein polymerase</fullName>
    </alternativeName>
</protein>
<evidence type="ECO:0000259" key="27">
    <source>
        <dbReference type="Pfam" id="PF00912"/>
    </source>
</evidence>
<accession>A0ABT0PK59</accession>
<name>A0ABT0PK59_9GAMM</name>
<keyword evidence="15 25" id="KW-0472">Membrane</keyword>
<keyword evidence="18 23" id="KW-0961">Cell wall biogenesis/degradation</keyword>
<evidence type="ECO:0000256" key="19">
    <source>
        <dbReference type="ARBA" id="ARBA00032454"/>
    </source>
</evidence>
<feature type="domain" description="Glycosyl transferase family 51" evidence="27">
    <location>
        <begin position="170"/>
        <end position="341"/>
    </location>
</feature>
<evidence type="ECO:0000256" key="11">
    <source>
        <dbReference type="ARBA" id="ARBA00022679"/>
    </source>
</evidence>
<feature type="compositionally biased region" description="Basic residues" evidence="24">
    <location>
        <begin position="8"/>
        <end position="20"/>
    </location>
</feature>
<dbReference type="Gene3D" id="1.10.3810.10">
    <property type="entry name" value="Biosynthetic peptidoglycan transglycosylase-like"/>
    <property type="match status" value="1"/>
</dbReference>
<evidence type="ECO:0000256" key="16">
    <source>
        <dbReference type="ARBA" id="ARBA00023251"/>
    </source>
</evidence>
<organism evidence="29 30">
    <name type="scientific">Parendozoicomonas callyspongiae</name>
    <dbReference type="NCBI Taxonomy" id="2942213"/>
    <lineage>
        <taxon>Bacteria</taxon>
        <taxon>Pseudomonadati</taxon>
        <taxon>Pseudomonadota</taxon>
        <taxon>Gammaproteobacteria</taxon>
        <taxon>Oceanospirillales</taxon>
        <taxon>Endozoicomonadaceae</taxon>
        <taxon>Parendozoicomonas</taxon>
    </lineage>
</organism>
<gene>
    <name evidence="29" type="primary">mrcB</name>
    <name evidence="29" type="ORF">M3P05_17705</name>
</gene>
<dbReference type="Proteomes" id="UP001203338">
    <property type="component" value="Unassembled WGS sequence"/>
</dbReference>
<dbReference type="Pfam" id="PF00912">
    <property type="entry name" value="Transgly"/>
    <property type="match status" value="1"/>
</dbReference>
<evidence type="ECO:0000259" key="28">
    <source>
        <dbReference type="Pfam" id="PF14814"/>
    </source>
</evidence>
<evidence type="ECO:0000256" key="4">
    <source>
        <dbReference type="ARBA" id="ARBA00007090"/>
    </source>
</evidence>
<dbReference type="PANTHER" id="PTHR32282:SF11">
    <property type="entry name" value="PENICILLIN-BINDING PROTEIN 1B"/>
    <property type="match status" value="1"/>
</dbReference>
<comment type="catalytic activity">
    <reaction evidence="20">
        <text>Preferential cleavage: (Ac)2-L-Lys-D-Ala-|-D-Ala. Also transpeptidation of peptidyl-alanyl moieties that are N-acyl substituents of D-alanine.</text>
        <dbReference type="EC" id="3.4.16.4"/>
    </reaction>
</comment>
<comment type="catalytic activity">
    <reaction evidence="21">
        <text>[GlcNAc-(1-&gt;4)-Mur2Ac(oyl-L-Ala-gamma-D-Glu-L-Lys-D-Ala-D-Ala)](n)-di-trans,octa-cis-undecaprenyl diphosphate + beta-D-GlcNAc-(1-&gt;4)-Mur2Ac(oyl-L-Ala-gamma-D-Glu-L-Lys-D-Ala-D-Ala)-di-trans,octa-cis-undecaprenyl diphosphate = [GlcNAc-(1-&gt;4)-Mur2Ac(oyl-L-Ala-gamma-D-Glu-L-Lys-D-Ala-D-Ala)](n+1)-di-trans,octa-cis-undecaprenyl diphosphate + di-trans,octa-cis-undecaprenyl diphosphate + H(+)</text>
        <dbReference type="Rhea" id="RHEA:23708"/>
        <dbReference type="Rhea" id="RHEA-COMP:9602"/>
        <dbReference type="Rhea" id="RHEA-COMP:9603"/>
        <dbReference type="ChEBI" id="CHEBI:15378"/>
        <dbReference type="ChEBI" id="CHEBI:58405"/>
        <dbReference type="ChEBI" id="CHEBI:60033"/>
        <dbReference type="ChEBI" id="CHEBI:78435"/>
        <dbReference type="EC" id="2.4.99.28"/>
    </reaction>
</comment>
<evidence type="ECO:0000256" key="20">
    <source>
        <dbReference type="ARBA" id="ARBA00034000"/>
    </source>
</evidence>
<comment type="similarity">
    <text evidence="5 23">In the N-terminal section; belongs to the glycosyltransferase 51 family.</text>
</comment>
<keyword evidence="13 23" id="KW-0133">Cell shape</keyword>
<evidence type="ECO:0000256" key="17">
    <source>
        <dbReference type="ARBA" id="ARBA00023268"/>
    </source>
</evidence>
<keyword evidence="14 23" id="KW-0573">Peptidoglycan synthesis</keyword>
<evidence type="ECO:0000256" key="1">
    <source>
        <dbReference type="ARBA" id="ARBA00002624"/>
    </source>
</evidence>
<keyword evidence="11 23" id="KW-0808">Transferase</keyword>
<evidence type="ECO:0000256" key="13">
    <source>
        <dbReference type="ARBA" id="ARBA00022960"/>
    </source>
</evidence>
<evidence type="ECO:0000256" key="9">
    <source>
        <dbReference type="ARBA" id="ARBA00022670"/>
    </source>
</evidence>
<dbReference type="InterPro" id="IPR011813">
    <property type="entry name" value="PBP_1b"/>
</dbReference>
<keyword evidence="17" id="KW-0511">Multifunctional enzyme</keyword>
<dbReference type="InterPro" id="IPR023346">
    <property type="entry name" value="Lysozyme-like_dom_sf"/>
</dbReference>
<dbReference type="Gene3D" id="3.40.710.10">
    <property type="entry name" value="DD-peptidase/beta-lactamase superfamily"/>
    <property type="match status" value="1"/>
</dbReference>
<keyword evidence="8" id="KW-0121">Carboxypeptidase</keyword>
<proteinExistence type="inferred from homology"/>
<comment type="caution">
    <text evidence="29">The sequence shown here is derived from an EMBL/GenBank/DDBJ whole genome shotgun (WGS) entry which is preliminary data.</text>
</comment>
<dbReference type="NCBIfam" id="TIGR02074">
    <property type="entry name" value="PBP_1a_fam"/>
    <property type="match status" value="1"/>
</dbReference>